<gene>
    <name evidence="2" type="ORF">GNQ48_13135</name>
    <name evidence="3" type="ORF">L4V69_11570</name>
</gene>
<evidence type="ECO:0000313" key="4">
    <source>
        <dbReference type="Proteomes" id="UP000433532"/>
    </source>
</evidence>
<dbReference type="Proteomes" id="UP001297540">
    <property type="component" value="Chromosome"/>
</dbReference>
<dbReference type="Pfam" id="PF07472">
    <property type="entry name" value="PA-IIL"/>
    <property type="match status" value="1"/>
</dbReference>
<sequence>MATQGVFTLPANTQFGVTAFANSAGTQTVNVQVNNETVATFTGQSTNNGIIGSKVLNSGGGGKVQILVSVNGRSSDLVSAQVILANELNFALVGSEDSTDNDYNDAVVVINWPLG</sequence>
<dbReference type="SMR" id="A0A077JXD3"/>
<proteinExistence type="predicted"/>
<dbReference type="EMBL" id="CP136986">
    <property type="protein sequence ID" value="WOS79763.1"/>
    <property type="molecule type" value="Genomic_DNA"/>
</dbReference>
<dbReference type="InterPro" id="IPR010907">
    <property type="entry name" value="Ca-mediated_lectin"/>
</dbReference>
<dbReference type="AlphaFoldDB" id="A0A077JXD3"/>
<evidence type="ECO:0000313" key="2">
    <source>
        <dbReference type="EMBL" id="MUI35956.1"/>
    </source>
</evidence>
<dbReference type="EMBL" id="WOAD01000009">
    <property type="protein sequence ID" value="MUI35956.1"/>
    <property type="molecule type" value="Genomic_DNA"/>
</dbReference>
<organism evidence="2 4">
    <name type="scientific">Pseudomonas aeruginosa</name>
    <dbReference type="NCBI Taxonomy" id="287"/>
    <lineage>
        <taxon>Bacteria</taxon>
        <taxon>Pseudomonadati</taxon>
        <taxon>Pseudomonadota</taxon>
        <taxon>Gammaproteobacteria</taxon>
        <taxon>Pseudomonadales</taxon>
        <taxon>Pseudomonadaceae</taxon>
        <taxon>Pseudomonas</taxon>
    </lineage>
</organism>
<dbReference type="SUPFAM" id="SSF82026">
    <property type="entry name" value="Calcium-mediated lectin"/>
    <property type="match status" value="1"/>
</dbReference>
<protein>
    <submittedName>
        <fullName evidence="2 3">Fucose-binding lectin</fullName>
    </submittedName>
</protein>
<dbReference type="RefSeq" id="WP_003091745.1">
    <property type="nucleotide sequence ID" value="NZ_AP014622.1"/>
</dbReference>
<keyword evidence="2" id="KW-0430">Lectin</keyword>
<dbReference type="InterPro" id="IPR036684">
    <property type="entry name" value="Ca_lectin_sf"/>
</dbReference>
<reference evidence="3" key="2">
    <citation type="submission" date="2023-06" db="EMBL/GenBank/DDBJ databases">
        <authorList>
            <consortium name="Clinical and Environmental Microbiology Branch: Whole genome sequencing antimicrobial resistance pathogens in the healthcare setting"/>
        </authorList>
    </citation>
    <scope>NUCLEOTIDE SEQUENCE</scope>
    <source>
        <strain evidence="3">2021CK-01020</strain>
    </source>
</reference>
<dbReference type="Gene3D" id="2.60.120.400">
    <property type="entry name" value="Calcium-mediated lectin"/>
    <property type="match status" value="1"/>
</dbReference>
<dbReference type="Proteomes" id="UP000433532">
    <property type="component" value="Unassembled WGS sequence"/>
</dbReference>
<accession>A0A077JXD3</accession>
<name>A0A077JXD3_PSEAI</name>
<dbReference type="KEGG" id="paeb:NCGM1900_2914"/>
<reference evidence="2 4" key="1">
    <citation type="submission" date="2019-11" db="EMBL/GenBank/DDBJ databases">
        <title>Genomes of ocular Pseudomonas aeruginosa isolates.</title>
        <authorList>
            <person name="Khan M."/>
            <person name="Rice S.A."/>
            <person name="Willcox M.D.P."/>
            <person name="Stapleton F."/>
        </authorList>
    </citation>
    <scope>NUCLEOTIDE SEQUENCE [LARGE SCALE GENOMIC DNA]</scope>
    <source>
        <strain evidence="2 4">PA221</strain>
    </source>
</reference>
<feature type="domain" description="Calcium-mediated lectin" evidence="1">
    <location>
        <begin position="7"/>
        <end position="114"/>
    </location>
</feature>
<evidence type="ECO:0000313" key="3">
    <source>
        <dbReference type="EMBL" id="WOS79763.1"/>
    </source>
</evidence>
<reference evidence="3" key="3">
    <citation type="submission" date="2023-10" db="EMBL/GenBank/DDBJ databases">
        <title>Pathogen: clinical or host-associated sample.</title>
        <authorList>
            <person name="Hergert J."/>
            <person name="Casey R."/>
            <person name="Wagner J."/>
            <person name="Young E.L."/>
            <person name="Oakeson K.F."/>
        </authorList>
    </citation>
    <scope>NUCLEOTIDE SEQUENCE</scope>
    <source>
        <strain evidence="3">2021CK-01020</strain>
    </source>
</reference>
<dbReference type="GO" id="GO:0030246">
    <property type="term" value="F:carbohydrate binding"/>
    <property type="evidence" value="ECO:0007669"/>
    <property type="project" value="UniProtKB-KW"/>
</dbReference>
<evidence type="ECO:0000259" key="1">
    <source>
        <dbReference type="Pfam" id="PF07472"/>
    </source>
</evidence>
<dbReference type="FunFam" id="2.60.120.400:FF:000001">
    <property type="entry name" value="Fucose-binding lectin PA-IIL"/>
    <property type="match status" value="1"/>
</dbReference>